<evidence type="ECO:0000256" key="1">
    <source>
        <dbReference type="ARBA" id="ARBA00004123"/>
    </source>
</evidence>
<reference evidence="3 4" key="1">
    <citation type="submission" date="2020-08" db="EMBL/GenBank/DDBJ databases">
        <authorList>
            <person name="Newling K."/>
            <person name="Davey J."/>
            <person name="Forrester S."/>
        </authorList>
    </citation>
    <scope>NUCLEOTIDE SEQUENCE [LARGE SCALE GENOMIC DNA]</scope>
    <source>
        <strain evidence="4">Crithidia deanei Carvalho (ATCC PRA-265)</strain>
    </source>
</reference>
<dbReference type="InterPro" id="IPR005574">
    <property type="entry name" value="Rpb4/RPC9"/>
</dbReference>
<dbReference type="AlphaFoldDB" id="A0A7G2C154"/>
<keyword evidence="4" id="KW-1185">Reference proteome</keyword>
<dbReference type="OrthoDB" id="2186918at2759"/>
<dbReference type="GO" id="GO:0005634">
    <property type="term" value="C:nucleus"/>
    <property type="evidence" value="ECO:0007669"/>
    <property type="project" value="UniProtKB-SubCell"/>
</dbReference>
<dbReference type="InterPro" id="IPR010997">
    <property type="entry name" value="HRDC-like_sf"/>
</dbReference>
<accession>A0A7G2C154</accession>
<evidence type="ECO:0000256" key="2">
    <source>
        <dbReference type="ARBA" id="ARBA00023242"/>
    </source>
</evidence>
<comment type="subcellular location">
    <subcellularLocation>
        <location evidence="1">Nucleus</location>
    </subcellularLocation>
</comment>
<gene>
    <name evidence="3" type="ORF">ADEAN_000085000</name>
</gene>
<dbReference type="Proteomes" id="UP000515908">
    <property type="component" value="Chromosome 01"/>
</dbReference>
<protein>
    <submittedName>
        <fullName evidence="3">RNA polymerase Rpb4, putative</fullName>
    </submittedName>
</protein>
<dbReference type="VEuPathDB" id="TriTrypDB:ADEAN_000085000"/>
<dbReference type="InterPro" id="IPR038324">
    <property type="entry name" value="Rpb4/RPC9_sf"/>
</dbReference>
<dbReference type="Pfam" id="PF03874">
    <property type="entry name" value="RNA_pol_Rpb4"/>
    <property type="match status" value="1"/>
</dbReference>
<proteinExistence type="predicted"/>
<sequence>MTENYSEGDLGVIFNRAEPISLSSAYQYLKEVDAVGTNEKAKDLIQNCRKEVEWMQDGCCSETTAKELSQLKLSLNTESSALNANLANIITDEEGNIIANEEQAETTEEGSKEGLKRFEVVQLCTLIPKSVGEAIVLIPSLARFSEHDLKTAVEMVKKYL</sequence>
<dbReference type="EMBL" id="LR877145">
    <property type="protein sequence ID" value="CAD2213409.1"/>
    <property type="molecule type" value="Genomic_DNA"/>
</dbReference>
<evidence type="ECO:0000313" key="4">
    <source>
        <dbReference type="Proteomes" id="UP000515908"/>
    </source>
</evidence>
<dbReference type="Gene3D" id="1.20.1250.40">
    <property type="match status" value="1"/>
</dbReference>
<evidence type="ECO:0000313" key="3">
    <source>
        <dbReference type="EMBL" id="CAD2213409.1"/>
    </source>
</evidence>
<name>A0A7G2C154_9TRYP</name>
<dbReference type="GO" id="GO:0000166">
    <property type="term" value="F:nucleotide binding"/>
    <property type="evidence" value="ECO:0007669"/>
    <property type="project" value="InterPro"/>
</dbReference>
<organism evidence="3 4">
    <name type="scientific">Angomonas deanei</name>
    <dbReference type="NCBI Taxonomy" id="59799"/>
    <lineage>
        <taxon>Eukaryota</taxon>
        <taxon>Discoba</taxon>
        <taxon>Euglenozoa</taxon>
        <taxon>Kinetoplastea</taxon>
        <taxon>Metakinetoplastina</taxon>
        <taxon>Trypanosomatida</taxon>
        <taxon>Trypanosomatidae</taxon>
        <taxon>Strigomonadinae</taxon>
        <taxon>Angomonas</taxon>
    </lineage>
</organism>
<keyword evidence="2" id="KW-0539">Nucleus</keyword>
<dbReference type="GO" id="GO:0006352">
    <property type="term" value="P:DNA-templated transcription initiation"/>
    <property type="evidence" value="ECO:0007669"/>
    <property type="project" value="InterPro"/>
</dbReference>
<dbReference type="SUPFAM" id="SSF47819">
    <property type="entry name" value="HRDC-like"/>
    <property type="match status" value="1"/>
</dbReference>
<dbReference type="GO" id="GO:0030880">
    <property type="term" value="C:RNA polymerase complex"/>
    <property type="evidence" value="ECO:0007669"/>
    <property type="project" value="InterPro"/>
</dbReference>